<gene>
    <name evidence="1" type="ORF">PRLR5076_00080</name>
</gene>
<organism evidence="1 2">
    <name type="scientific">Prevotella lacticifex</name>
    <dbReference type="NCBI Taxonomy" id="2854755"/>
    <lineage>
        <taxon>Bacteria</taxon>
        <taxon>Pseudomonadati</taxon>
        <taxon>Bacteroidota</taxon>
        <taxon>Bacteroidia</taxon>
        <taxon>Bacteroidales</taxon>
        <taxon>Prevotellaceae</taxon>
        <taxon>Prevotella</taxon>
    </lineage>
</organism>
<evidence type="ECO:0000313" key="2">
    <source>
        <dbReference type="Proteomes" id="UP000825483"/>
    </source>
</evidence>
<proteinExistence type="predicted"/>
<dbReference type="EMBL" id="BPUB01000001">
    <property type="protein sequence ID" value="GJG57157.1"/>
    <property type="molecule type" value="Genomic_DNA"/>
</dbReference>
<dbReference type="GeneID" id="72468061"/>
<evidence type="ECO:0000313" key="1">
    <source>
        <dbReference type="EMBL" id="GJG57157.1"/>
    </source>
</evidence>
<accession>A0A9R1CTR2</accession>
<keyword evidence="2" id="KW-1185">Reference proteome</keyword>
<name>A0A9R1CTR2_9BACT</name>
<comment type="caution">
    <text evidence="1">The sequence shown here is derived from an EMBL/GenBank/DDBJ whole genome shotgun (WGS) entry which is preliminary data.</text>
</comment>
<sequence length="223" mass="26234">MITPDNFESQYSDPIEQRQISKFVCDEISRQIHRYIKGMSGSHRTMEKFEDSLRNLTVPEKERAIAAYIDLNRHALDGLDMKMVLVRAMANYCDTFAYMMQMIKDKRKWLMYLKAIRDTYFRFHEVFEENGKYGIRDHDGRVTVSPSYEFLRTPYIYVDDIRQTPVIAQKNGKMGLILADGHDTVVAPFRYDDISLRDEEPYFVARIGDRTVYLDTAPKGRNQ</sequence>
<reference evidence="1" key="1">
    <citation type="journal article" date="2022" name="Int. J. Syst. Evol. Microbiol.">
        <title>Prevotella lacticifex sp. nov., isolated from the rumen of cows.</title>
        <authorList>
            <person name="Shinkai T."/>
            <person name="Ikeyama N."/>
            <person name="Kumagai M."/>
            <person name="Ohmori H."/>
            <person name="Sakamoto M."/>
            <person name="Ohkuma M."/>
            <person name="Mitsumori M."/>
        </authorList>
    </citation>
    <scope>NUCLEOTIDE SEQUENCE</scope>
    <source>
        <strain evidence="1">R5076</strain>
    </source>
</reference>
<protein>
    <submittedName>
        <fullName evidence="1">Uncharacterized protein</fullName>
    </submittedName>
</protein>
<dbReference type="Proteomes" id="UP000825483">
    <property type="component" value="Unassembled WGS sequence"/>
</dbReference>
<dbReference type="AlphaFoldDB" id="A0A9R1CTR2"/>
<dbReference type="RefSeq" id="WP_223927385.1">
    <property type="nucleotide sequence ID" value="NZ_BPTU01000003.1"/>
</dbReference>